<evidence type="ECO:0000313" key="10">
    <source>
        <dbReference type="Proteomes" id="UP000295257"/>
    </source>
</evidence>
<evidence type="ECO:0000256" key="5">
    <source>
        <dbReference type="ARBA" id="ARBA00023125"/>
    </source>
</evidence>
<dbReference type="InterPro" id="IPR002078">
    <property type="entry name" value="Sigma_54_int"/>
</dbReference>
<dbReference type="Pfam" id="PF00158">
    <property type="entry name" value="Sigma54_activat"/>
    <property type="match status" value="1"/>
</dbReference>
<dbReference type="Gene3D" id="1.10.1790.10">
    <property type="entry name" value="PRD domain"/>
    <property type="match status" value="1"/>
</dbReference>
<dbReference type="GO" id="GO:0016020">
    <property type="term" value="C:membrane"/>
    <property type="evidence" value="ECO:0007669"/>
    <property type="project" value="InterPro"/>
</dbReference>
<dbReference type="PROSITE" id="PS50045">
    <property type="entry name" value="SIGMA54_INTERACT_4"/>
    <property type="match status" value="1"/>
</dbReference>
<dbReference type="GO" id="GO:0009401">
    <property type="term" value="P:phosphoenolpyruvate-dependent sugar phosphotransferase system"/>
    <property type="evidence" value="ECO:0007669"/>
    <property type="project" value="InterPro"/>
</dbReference>
<keyword evidence="3" id="KW-0547">Nucleotide-binding</keyword>
<dbReference type="PROSITE" id="PS51372">
    <property type="entry name" value="PRD_2"/>
    <property type="match status" value="1"/>
</dbReference>
<dbReference type="Gene3D" id="1.10.10.10">
    <property type="entry name" value="Winged helix-like DNA-binding domain superfamily/Winged helix DNA-binding domain"/>
    <property type="match status" value="1"/>
</dbReference>
<keyword evidence="5" id="KW-0238">DNA-binding</keyword>
<evidence type="ECO:0000256" key="3">
    <source>
        <dbReference type="ARBA" id="ARBA00022741"/>
    </source>
</evidence>
<sequence>MRTQDEILLFLQKNKEQLPITTQKVADQFDLSRSVTSHYLNLLQQDKEIKKIDGRPVLWALTESLKSSEKPYSFDDFIGSKGSLKKTIEQCESAINYPPNGLSMIITGNSGVGKSFLAKEIYKYSISHEIIKSNAPFLTLNCADYANNPELLSSILFGYVKGAFTGAEMDKSGLLEQANGGYLFLDEVHRLSNANQEKLFNFIDSGEFRRVGENKNTRKSKVRLLFATTEPVNDVLLTTFKRRISITINLPDFKNRPEIERLNIAYEIFYQEAKRMGKTIKVSQNVLNKIVKEQSTGNIGKIKNLIKVKCANAYKTQMDTDIVYIDESTFMDSDFDEDYITLNPDLKYNFSDLKIDDEMQQMVDRILKRLSDVSDRKEFELISTKVNDQLLNMTIPFKPELYMYRYLKFKERFDEMVLNQYGIPCVDDVVKIVYLFCQIDLNYDSDKVDNILKKMTKVYPRSLHVTRSFLKGFNNKYVTKLVELMMTILLTNYVDDRLKVHGLLLAHGNNTATSIQSVVNQLCGEYVLDAIDMPIDTNIDEIVEKTKKLLDLYDTSDGTVMIVDMGSLNQIYSEVKNNISGKLLVIDNLTTAVALDVALKIQNGIRFKTIASAAETEYKIHSKYYSGFSNRKNIIISCISGMGISEKLKETMAPYFSKDIQINTIDYHELKHKIKSHDEKYFQTTFLILTTTTLPNTFKIPNINIYDLLDEEGEQQLTNILKRHLNAKSIELLNEDFVRFFSLEGISERLSFLNPRVILKEVEEVITKYENYYCFKLSSKVKLNFYMHIALMFERLMLDRNNDVPKVVPTPDEKKFIDISRDIFRPLERKYNVDVNDYELSLIYEVFRTIRS</sequence>
<dbReference type="PANTHER" id="PTHR32071:SF38">
    <property type="entry name" value="PSP OPERON TRANSCRIPTIONAL ACTIVATOR"/>
    <property type="match status" value="1"/>
</dbReference>
<name>A0A4R5NH50_9LACO</name>
<evidence type="ECO:0000256" key="2">
    <source>
        <dbReference type="ARBA" id="ARBA00022679"/>
    </source>
</evidence>
<dbReference type="OrthoDB" id="9771372at2"/>
<dbReference type="Gene3D" id="3.40.50.510">
    <property type="entry name" value="Phosphotransferase system, mannose-type IIA component"/>
    <property type="match status" value="1"/>
</dbReference>
<keyword evidence="4" id="KW-0067">ATP-binding</keyword>
<dbReference type="GO" id="GO:0005524">
    <property type="term" value="F:ATP binding"/>
    <property type="evidence" value="ECO:0007669"/>
    <property type="project" value="UniProtKB-KW"/>
</dbReference>
<dbReference type="Gene3D" id="3.40.50.300">
    <property type="entry name" value="P-loop containing nucleotide triphosphate hydrolases"/>
    <property type="match status" value="1"/>
</dbReference>
<evidence type="ECO:0000259" key="8">
    <source>
        <dbReference type="PROSITE" id="PS51372"/>
    </source>
</evidence>
<dbReference type="InterPro" id="IPR003593">
    <property type="entry name" value="AAA+_ATPase"/>
</dbReference>
<dbReference type="InterPro" id="IPR004701">
    <property type="entry name" value="PTS_EIIA_man-typ"/>
</dbReference>
<dbReference type="GO" id="GO:0016740">
    <property type="term" value="F:transferase activity"/>
    <property type="evidence" value="ECO:0007669"/>
    <property type="project" value="UniProtKB-KW"/>
</dbReference>
<gene>
    <name evidence="9" type="ORF">C5L30_000398</name>
</gene>
<dbReference type="Pfam" id="PF03610">
    <property type="entry name" value="EIIA-man"/>
    <property type="match status" value="1"/>
</dbReference>
<proteinExistence type="predicted"/>
<evidence type="ECO:0000259" key="6">
    <source>
        <dbReference type="PROSITE" id="PS50045"/>
    </source>
</evidence>
<dbReference type="SUPFAM" id="SSF53062">
    <property type="entry name" value="PTS system fructose IIA component-like"/>
    <property type="match status" value="1"/>
</dbReference>
<evidence type="ECO:0000259" key="7">
    <source>
        <dbReference type="PROSITE" id="PS51096"/>
    </source>
</evidence>
<dbReference type="EMBL" id="PUFN01000012">
    <property type="protein sequence ID" value="TDG73011.1"/>
    <property type="molecule type" value="Genomic_DNA"/>
</dbReference>
<keyword evidence="2" id="KW-0808">Transferase</keyword>
<dbReference type="InterPro" id="IPR011608">
    <property type="entry name" value="PRD"/>
</dbReference>
<protein>
    <recommendedName>
        <fullName evidence="1">DNA translocase FtsK</fullName>
    </recommendedName>
</protein>
<dbReference type="GO" id="GO:0006355">
    <property type="term" value="P:regulation of DNA-templated transcription"/>
    <property type="evidence" value="ECO:0007669"/>
    <property type="project" value="InterPro"/>
</dbReference>
<dbReference type="InterPro" id="IPR027417">
    <property type="entry name" value="P-loop_NTPase"/>
</dbReference>
<dbReference type="InterPro" id="IPR036390">
    <property type="entry name" value="WH_DNA-bd_sf"/>
</dbReference>
<dbReference type="AlphaFoldDB" id="A0A4R5NH50"/>
<dbReference type="SUPFAM" id="SSF63520">
    <property type="entry name" value="PTS-regulatory domain, PRD"/>
    <property type="match status" value="1"/>
</dbReference>
<dbReference type="InterPro" id="IPR036662">
    <property type="entry name" value="PTS_EIIA_man-typ_sf"/>
</dbReference>
<dbReference type="PANTHER" id="PTHR32071">
    <property type="entry name" value="TRANSCRIPTIONAL REGULATORY PROTEIN"/>
    <property type="match status" value="1"/>
</dbReference>
<dbReference type="SUPFAM" id="SSF46785">
    <property type="entry name" value="Winged helix' DNA-binding domain"/>
    <property type="match status" value="1"/>
</dbReference>
<dbReference type="SMART" id="SM00382">
    <property type="entry name" value="AAA"/>
    <property type="match status" value="1"/>
</dbReference>
<evidence type="ECO:0000313" key="9">
    <source>
        <dbReference type="EMBL" id="TDG73011.1"/>
    </source>
</evidence>
<comment type="caution">
    <text evidence="9">The sequence shown here is derived from an EMBL/GenBank/DDBJ whole genome shotgun (WGS) entry which is preliminary data.</text>
</comment>
<dbReference type="GO" id="GO:0003677">
    <property type="term" value="F:DNA binding"/>
    <property type="evidence" value="ECO:0007669"/>
    <property type="project" value="UniProtKB-KW"/>
</dbReference>
<accession>A0A4R5NH50</accession>
<organism evidence="9 10">
    <name type="scientific">Companilactobacillus farciminis</name>
    <dbReference type="NCBI Taxonomy" id="1612"/>
    <lineage>
        <taxon>Bacteria</taxon>
        <taxon>Bacillati</taxon>
        <taxon>Bacillota</taxon>
        <taxon>Bacilli</taxon>
        <taxon>Lactobacillales</taxon>
        <taxon>Lactobacillaceae</taxon>
        <taxon>Companilactobacillus</taxon>
    </lineage>
</organism>
<dbReference type="Proteomes" id="UP000295257">
    <property type="component" value="Unassembled WGS sequence"/>
</dbReference>
<dbReference type="CDD" id="cd00009">
    <property type="entry name" value="AAA"/>
    <property type="match status" value="1"/>
</dbReference>
<evidence type="ECO:0000256" key="1">
    <source>
        <dbReference type="ARBA" id="ARBA00020887"/>
    </source>
</evidence>
<reference evidence="9 10" key="1">
    <citation type="journal article" date="2019" name="Appl. Microbiol. Biotechnol.">
        <title>Uncovering carbohydrate metabolism through a genotype-phenotype association study of 56 lactic acid bacteria genomes.</title>
        <authorList>
            <person name="Buron-Moles G."/>
            <person name="Chailyan A."/>
            <person name="Dolejs I."/>
            <person name="Forster J."/>
            <person name="Miks M.H."/>
        </authorList>
    </citation>
    <scope>NUCLEOTIDE SEQUENCE [LARGE SCALE GENOMIC DNA]</scope>
    <source>
        <strain evidence="9 10">ATCC 29644</strain>
    </source>
</reference>
<feature type="domain" description="Sigma-54 factor interaction" evidence="6">
    <location>
        <begin position="77"/>
        <end position="311"/>
    </location>
</feature>
<feature type="domain" description="PTS EIIA type-4" evidence="7">
    <location>
        <begin position="499"/>
        <end position="652"/>
    </location>
</feature>
<dbReference type="InterPro" id="IPR036634">
    <property type="entry name" value="PRD_sf"/>
</dbReference>
<dbReference type="Pfam" id="PF00874">
    <property type="entry name" value="PRD"/>
    <property type="match status" value="1"/>
</dbReference>
<evidence type="ECO:0000256" key="4">
    <source>
        <dbReference type="ARBA" id="ARBA00022840"/>
    </source>
</evidence>
<keyword evidence="10" id="KW-1185">Reference proteome</keyword>
<dbReference type="Gene3D" id="3.40.50.2300">
    <property type="match status" value="1"/>
</dbReference>
<dbReference type="PROSITE" id="PS51096">
    <property type="entry name" value="PTS_EIIA_TYPE_4"/>
    <property type="match status" value="1"/>
</dbReference>
<feature type="domain" description="PRD" evidence="8">
    <location>
        <begin position="753"/>
        <end position="852"/>
    </location>
</feature>
<dbReference type="RefSeq" id="WP_056945217.1">
    <property type="nucleotide sequence ID" value="NZ_PUFN01000012.1"/>
</dbReference>
<dbReference type="InterPro" id="IPR036388">
    <property type="entry name" value="WH-like_DNA-bd_sf"/>
</dbReference>
<dbReference type="SUPFAM" id="SSF52540">
    <property type="entry name" value="P-loop containing nucleoside triphosphate hydrolases"/>
    <property type="match status" value="1"/>
</dbReference>